<evidence type="ECO:0000256" key="9">
    <source>
        <dbReference type="PROSITE-ProRule" id="PRU10141"/>
    </source>
</evidence>
<evidence type="ECO:0000256" key="6">
    <source>
        <dbReference type="ARBA" id="ARBA00022840"/>
    </source>
</evidence>
<comment type="catalytic activity">
    <reaction evidence="8">
        <text>L-seryl-[protein] + ATP = O-phospho-L-seryl-[protein] + ADP + H(+)</text>
        <dbReference type="Rhea" id="RHEA:17989"/>
        <dbReference type="Rhea" id="RHEA-COMP:9863"/>
        <dbReference type="Rhea" id="RHEA-COMP:11604"/>
        <dbReference type="ChEBI" id="CHEBI:15378"/>
        <dbReference type="ChEBI" id="CHEBI:29999"/>
        <dbReference type="ChEBI" id="CHEBI:30616"/>
        <dbReference type="ChEBI" id="CHEBI:83421"/>
        <dbReference type="ChEBI" id="CHEBI:456216"/>
        <dbReference type="EC" id="2.7.11.1"/>
    </reaction>
</comment>
<evidence type="ECO:0000256" key="3">
    <source>
        <dbReference type="ARBA" id="ARBA00022679"/>
    </source>
</evidence>
<dbReference type="EC" id="2.7.11.1" evidence="1"/>
<dbReference type="GO" id="GO:0005524">
    <property type="term" value="F:ATP binding"/>
    <property type="evidence" value="ECO:0007669"/>
    <property type="project" value="UniProtKB-UniRule"/>
</dbReference>
<organism evidence="11 12">
    <name type="scientific">Paenibacillus hemerocallicola</name>
    <dbReference type="NCBI Taxonomy" id="1172614"/>
    <lineage>
        <taxon>Bacteria</taxon>
        <taxon>Bacillati</taxon>
        <taxon>Bacillota</taxon>
        <taxon>Bacilli</taxon>
        <taxon>Bacillales</taxon>
        <taxon>Paenibacillaceae</taxon>
        <taxon>Paenibacillus</taxon>
    </lineage>
</organism>
<dbReference type="Gene3D" id="1.10.510.10">
    <property type="entry name" value="Transferase(Phosphotransferase) domain 1"/>
    <property type="match status" value="1"/>
</dbReference>
<dbReference type="PANTHER" id="PTHR24363:SF0">
    <property type="entry name" value="SERINE_THREONINE KINASE LIKE DOMAIN CONTAINING 1"/>
    <property type="match status" value="1"/>
</dbReference>
<evidence type="ECO:0000313" key="12">
    <source>
        <dbReference type="Proteomes" id="UP000307943"/>
    </source>
</evidence>
<dbReference type="InterPro" id="IPR011009">
    <property type="entry name" value="Kinase-like_dom_sf"/>
</dbReference>
<comment type="catalytic activity">
    <reaction evidence="7">
        <text>L-threonyl-[protein] + ATP = O-phospho-L-threonyl-[protein] + ADP + H(+)</text>
        <dbReference type="Rhea" id="RHEA:46608"/>
        <dbReference type="Rhea" id="RHEA-COMP:11060"/>
        <dbReference type="Rhea" id="RHEA-COMP:11605"/>
        <dbReference type="ChEBI" id="CHEBI:15378"/>
        <dbReference type="ChEBI" id="CHEBI:30013"/>
        <dbReference type="ChEBI" id="CHEBI:30616"/>
        <dbReference type="ChEBI" id="CHEBI:61977"/>
        <dbReference type="ChEBI" id="CHEBI:456216"/>
        <dbReference type="EC" id="2.7.11.1"/>
    </reaction>
</comment>
<dbReference type="GO" id="GO:0004674">
    <property type="term" value="F:protein serine/threonine kinase activity"/>
    <property type="evidence" value="ECO:0007669"/>
    <property type="project" value="UniProtKB-KW"/>
</dbReference>
<comment type="caution">
    <text evidence="11">The sequence shown here is derived from an EMBL/GenBank/DDBJ whole genome shotgun (WGS) entry which is preliminary data.</text>
</comment>
<feature type="domain" description="Protein kinase" evidence="10">
    <location>
        <begin position="23"/>
        <end position="272"/>
    </location>
</feature>
<dbReference type="PROSITE" id="PS50011">
    <property type="entry name" value="PROTEIN_KINASE_DOM"/>
    <property type="match status" value="1"/>
</dbReference>
<dbReference type="Proteomes" id="UP000307943">
    <property type="component" value="Unassembled WGS sequence"/>
</dbReference>
<evidence type="ECO:0000313" key="11">
    <source>
        <dbReference type="EMBL" id="TNJ68178.1"/>
    </source>
</evidence>
<dbReference type="RefSeq" id="WP_139600155.1">
    <property type="nucleotide sequence ID" value="NZ_VDCQ01000001.1"/>
</dbReference>
<dbReference type="InterPro" id="IPR000719">
    <property type="entry name" value="Prot_kinase_dom"/>
</dbReference>
<dbReference type="SUPFAM" id="SSF56112">
    <property type="entry name" value="Protein kinase-like (PK-like)"/>
    <property type="match status" value="1"/>
</dbReference>
<evidence type="ECO:0000256" key="2">
    <source>
        <dbReference type="ARBA" id="ARBA00022527"/>
    </source>
</evidence>
<keyword evidence="4 9" id="KW-0547">Nucleotide-binding</keyword>
<proteinExistence type="predicted"/>
<keyword evidence="5 11" id="KW-0418">Kinase</keyword>
<evidence type="ECO:0000256" key="1">
    <source>
        <dbReference type="ARBA" id="ARBA00012513"/>
    </source>
</evidence>
<name>A0A5C4TGS4_9BACL</name>
<protein>
    <recommendedName>
        <fullName evidence="1">non-specific serine/threonine protein kinase</fullName>
        <ecNumber evidence="1">2.7.11.1</ecNumber>
    </recommendedName>
</protein>
<keyword evidence="12" id="KW-1185">Reference proteome</keyword>
<dbReference type="Pfam" id="PF00069">
    <property type="entry name" value="Pkinase"/>
    <property type="match status" value="1"/>
</dbReference>
<evidence type="ECO:0000256" key="7">
    <source>
        <dbReference type="ARBA" id="ARBA00047899"/>
    </source>
</evidence>
<dbReference type="OrthoDB" id="9788659at2"/>
<feature type="binding site" evidence="9">
    <location>
        <position position="53"/>
    </location>
    <ligand>
        <name>ATP</name>
        <dbReference type="ChEBI" id="CHEBI:30616"/>
    </ligand>
</feature>
<evidence type="ECO:0000256" key="5">
    <source>
        <dbReference type="ARBA" id="ARBA00022777"/>
    </source>
</evidence>
<reference evidence="11 12" key="1">
    <citation type="submission" date="2019-05" db="EMBL/GenBank/DDBJ databases">
        <title>We sequenced the genome of Paenibacillus hemerocallicola KCTC 33185 for further insight into its adaptation and study the phylogeny of Paenibacillus.</title>
        <authorList>
            <person name="Narsing Rao M.P."/>
        </authorList>
    </citation>
    <scope>NUCLEOTIDE SEQUENCE [LARGE SCALE GENOMIC DNA]</scope>
    <source>
        <strain evidence="11 12">KCTC 33185</strain>
    </source>
</reference>
<keyword evidence="3" id="KW-0808">Transferase</keyword>
<dbReference type="CDD" id="cd14014">
    <property type="entry name" value="STKc_PknB_like"/>
    <property type="match status" value="1"/>
</dbReference>
<dbReference type="EMBL" id="VDCQ01000001">
    <property type="protein sequence ID" value="TNJ68178.1"/>
    <property type="molecule type" value="Genomic_DNA"/>
</dbReference>
<gene>
    <name evidence="11" type="ORF">FE784_00495</name>
</gene>
<evidence type="ECO:0000256" key="4">
    <source>
        <dbReference type="ARBA" id="ARBA00022741"/>
    </source>
</evidence>
<keyword evidence="2 11" id="KW-0723">Serine/threonine-protein kinase</keyword>
<dbReference type="AlphaFoldDB" id="A0A5C4TGS4"/>
<accession>A0A5C4TGS4</accession>
<keyword evidence="6 9" id="KW-0067">ATP-binding</keyword>
<dbReference type="Gene3D" id="3.30.200.20">
    <property type="entry name" value="Phosphorylase Kinase, domain 1"/>
    <property type="match status" value="1"/>
</dbReference>
<sequence>MNRFFDEAPDLVRISGTVFGGRYRIVRPLGEGGMSTVFLAEDTKLPGKKWAVKRTREYGISELSAAREAAVLMKLSHPYLPHVVDFFPPDEEGFSHLVMEYIDGVTLQQLFERNDGPLPVPALIRYSIQLCELLEYMHEMESGPIIFRDIKPSNIMIDTRDHVRLIDFGIARKQTADRHADTVPLGTIGFAAPELLERGYSDMRSDLYSLGATLYYLLSEGRTFHARRELLELTGGARESMLADLVARLLDDVPERRPQSAAVARAVLEQCLESDKARASSSAAEGLVPTHEIRRMRIVVGGLYAGAGATFTAVTIASLLGDAGIANAVVEHPRVRPELYGMLDGERNAPPNYDYWSSRPDDGGSPWRNGRTEWIVIHPIQAGAVSSVNLEQRLYRINAAVTIIDVGEHWLEPDVSELLDEADVIVAVADPNPSRWMLPLTGNYASALMKRREEGGEVHFIANKSVSFKGSKEWLHSFPVKPSATIPNVAYEEIVRSSWKGEPVQQQPSVKPMLHKALATWIGQTLVPLRDSGGGRLGIGWLGKFFSVRS</sequence>
<evidence type="ECO:0000259" key="10">
    <source>
        <dbReference type="PROSITE" id="PS50011"/>
    </source>
</evidence>
<dbReference type="InterPro" id="IPR017441">
    <property type="entry name" value="Protein_kinase_ATP_BS"/>
</dbReference>
<evidence type="ECO:0000256" key="8">
    <source>
        <dbReference type="ARBA" id="ARBA00048679"/>
    </source>
</evidence>
<dbReference type="PANTHER" id="PTHR24363">
    <property type="entry name" value="SERINE/THREONINE PROTEIN KINASE"/>
    <property type="match status" value="1"/>
</dbReference>
<dbReference type="PROSITE" id="PS00107">
    <property type="entry name" value="PROTEIN_KINASE_ATP"/>
    <property type="match status" value="1"/>
</dbReference>
<dbReference type="SMART" id="SM00220">
    <property type="entry name" value="S_TKc"/>
    <property type="match status" value="1"/>
</dbReference>